<sequence length="132" mass="15104">MGDWEDTFGSAGMSADFAPWDSPSWNDDWEYDLIEDGYKTVEEWNTLGRIIKKGEKAKKLPSLRKLVFSEEQTIPSIKNNFANNNNYSESSVHFDSFEEAVFWARNNPGVAITRSPDGVGFMQKPNDKLNMR</sequence>
<accession>A0ABP8V9Z2</accession>
<gene>
    <name evidence="1" type="ORF">GCM10023116_48150</name>
</gene>
<evidence type="ECO:0000313" key="2">
    <source>
        <dbReference type="Proteomes" id="UP001500604"/>
    </source>
</evidence>
<name>A0ABP8V9Z2_9GAMM</name>
<evidence type="ECO:0000313" key="1">
    <source>
        <dbReference type="EMBL" id="GAA4652531.1"/>
    </source>
</evidence>
<dbReference type="Proteomes" id="UP001500604">
    <property type="component" value="Unassembled WGS sequence"/>
</dbReference>
<protein>
    <submittedName>
        <fullName evidence="1">Uncharacterized protein</fullName>
    </submittedName>
</protein>
<reference evidence="2" key="1">
    <citation type="journal article" date="2019" name="Int. J. Syst. Evol. Microbiol.">
        <title>The Global Catalogue of Microorganisms (GCM) 10K type strain sequencing project: providing services to taxonomists for standard genome sequencing and annotation.</title>
        <authorList>
            <consortium name="The Broad Institute Genomics Platform"/>
            <consortium name="The Broad Institute Genome Sequencing Center for Infectious Disease"/>
            <person name="Wu L."/>
            <person name="Ma J."/>
        </authorList>
    </citation>
    <scope>NUCLEOTIDE SEQUENCE [LARGE SCALE GENOMIC DNA]</scope>
    <source>
        <strain evidence="2">JCM 17805</strain>
    </source>
</reference>
<keyword evidence="2" id="KW-1185">Reference proteome</keyword>
<organism evidence="1 2">
    <name type="scientific">Kistimonas scapharcae</name>
    <dbReference type="NCBI Taxonomy" id="1036133"/>
    <lineage>
        <taxon>Bacteria</taxon>
        <taxon>Pseudomonadati</taxon>
        <taxon>Pseudomonadota</taxon>
        <taxon>Gammaproteobacteria</taxon>
        <taxon>Oceanospirillales</taxon>
        <taxon>Endozoicomonadaceae</taxon>
        <taxon>Kistimonas</taxon>
    </lineage>
</organism>
<comment type="caution">
    <text evidence="1">The sequence shown here is derived from an EMBL/GenBank/DDBJ whole genome shotgun (WGS) entry which is preliminary data.</text>
</comment>
<dbReference type="RefSeq" id="WP_345199116.1">
    <property type="nucleotide sequence ID" value="NZ_BAABFL010000477.1"/>
</dbReference>
<dbReference type="EMBL" id="BAABFL010000477">
    <property type="protein sequence ID" value="GAA4652531.1"/>
    <property type="molecule type" value="Genomic_DNA"/>
</dbReference>
<proteinExistence type="predicted"/>